<proteinExistence type="predicted"/>
<evidence type="ECO:0000313" key="2">
    <source>
        <dbReference type="Proteomes" id="UP001595805"/>
    </source>
</evidence>
<dbReference type="Proteomes" id="UP001595805">
    <property type="component" value="Unassembled WGS sequence"/>
</dbReference>
<dbReference type="PROSITE" id="PS51257">
    <property type="entry name" value="PROKAR_LIPOPROTEIN"/>
    <property type="match status" value="1"/>
</dbReference>
<accession>A0ABV8APZ9</accession>
<organism evidence="1 2">
    <name type="scientific">Algoriphagus namhaensis</name>
    <dbReference type="NCBI Taxonomy" id="915353"/>
    <lineage>
        <taxon>Bacteria</taxon>
        <taxon>Pseudomonadati</taxon>
        <taxon>Bacteroidota</taxon>
        <taxon>Cytophagia</taxon>
        <taxon>Cytophagales</taxon>
        <taxon>Cyclobacteriaceae</taxon>
        <taxon>Algoriphagus</taxon>
    </lineage>
</organism>
<dbReference type="RefSeq" id="WP_377905115.1">
    <property type="nucleotide sequence ID" value="NZ_JBHRZS010000006.1"/>
</dbReference>
<sequence>MKPFLTILALTLVLASCTENENPAQPSSEIWSLEGYTCTFCLNPDEFVAVTDTTYYYTFRPDSTFSKTLGSLQLNGTFYKYSEMDGREYLHLQYSEASSNLNLDSSSDYFGTIHFCGQDFEPILIREDGKLMGSWGACDGPNLVFRKEDSTGNSFIF</sequence>
<reference evidence="2" key="1">
    <citation type="journal article" date="2019" name="Int. J. Syst. Evol. Microbiol.">
        <title>The Global Catalogue of Microorganisms (GCM) 10K type strain sequencing project: providing services to taxonomists for standard genome sequencing and annotation.</title>
        <authorList>
            <consortium name="The Broad Institute Genomics Platform"/>
            <consortium name="The Broad Institute Genome Sequencing Center for Infectious Disease"/>
            <person name="Wu L."/>
            <person name="Ma J."/>
        </authorList>
    </citation>
    <scope>NUCLEOTIDE SEQUENCE [LARGE SCALE GENOMIC DNA]</scope>
    <source>
        <strain evidence="2">CCUG 60523</strain>
    </source>
</reference>
<keyword evidence="2" id="KW-1185">Reference proteome</keyword>
<evidence type="ECO:0008006" key="3">
    <source>
        <dbReference type="Google" id="ProtNLM"/>
    </source>
</evidence>
<dbReference type="EMBL" id="JBHRZS010000006">
    <property type="protein sequence ID" value="MFC3880082.1"/>
    <property type="molecule type" value="Genomic_DNA"/>
</dbReference>
<name>A0ABV8APZ9_9BACT</name>
<evidence type="ECO:0000313" key="1">
    <source>
        <dbReference type="EMBL" id="MFC3880082.1"/>
    </source>
</evidence>
<protein>
    <recommendedName>
        <fullName evidence="3">Copper homeostasis protein (Lipoprotein)</fullName>
    </recommendedName>
</protein>
<gene>
    <name evidence="1" type="ORF">ACFOSV_07840</name>
</gene>
<comment type="caution">
    <text evidence="1">The sequence shown here is derived from an EMBL/GenBank/DDBJ whole genome shotgun (WGS) entry which is preliminary data.</text>
</comment>